<dbReference type="InterPro" id="IPR050704">
    <property type="entry name" value="Peptidase_C85-like"/>
</dbReference>
<dbReference type="FunFam" id="3.90.70.80:FF:000012">
    <property type="entry name" value="OTU domain-containing protein DDB_G0284757"/>
    <property type="match status" value="1"/>
</dbReference>
<dbReference type="InterPro" id="IPR003323">
    <property type="entry name" value="OTU_dom"/>
</dbReference>
<evidence type="ECO:0000256" key="1">
    <source>
        <dbReference type="SAM" id="Coils"/>
    </source>
</evidence>
<feature type="coiled-coil region" evidence="1">
    <location>
        <begin position="360"/>
        <end position="396"/>
    </location>
</feature>
<dbReference type="Pfam" id="PF02338">
    <property type="entry name" value="OTU"/>
    <property type="match status" value="1"/>
</dbReference>
<dbReference type="PANTHER" id="PTHR12419:SF11">
    <property type="entry name" value="OTU DOMAIN-CONTAINING PROTEIN DDB_G0284757"/>
    <property type="match status" value="1"/>
</dbReference>
<dbReference type="PANTHER" id="PTHR12419">
    <property type="entry name" value="OTU DOMAIN CONTAINING PROTEIN"/>
    <property type="match status" value="1"/>
</dbReference>
<sequence>MNDKLDLNIGLLHDRFLTFKKLYIGENASNFNSLSLPTSKEYEKAVYNIKFGQHIQSGLIPFILPREKAPPIPVNPTRIDVLQYYIDGIAALIVAKSLHCNQERFSKIITIYLSVCALMIEKLSFALKQQQQEQQLLQPPNINNSIIQQLDIPLIIHFKKELECLKQLRSIFISSPQPLAYADAQPHIILSYQRYLFSLLHCGHWTLQGPSDLEKLNYSNKIYENLQILVQKNPNIPTFRYSFGSFCYSFFKYHQVVYRIDSLQFFNFKNDHSFDPKIYSILNDLLNQSNRSYLVEFEKDPINNPEYWFVYAKTCCLLGIEEKAQSWIQLFINDAFNRIERANLVRTDPDIAPYSSKSWYKELMSSIDSEQKRLSEQEIRREQEKQKQQQVQQENNQSLYNEFKQKQIIEGCAPKYMNNDSLLISSVILLSMTQPKESKEAEIAKQRLSERLDLYMLQNSKEIPGDGNCQMHALSDQIFDDLNHSQDVRKTIVDWLRKNKDFSFPNGATLCQFVNGSWEDYCNEMSKNGIWGDHLTLLAAAEIYKAKISIISSVESTSHFFIEIIPTKIENTKVFLLSHYSEFHYGSLCFKP</sequence>
<evidence type="ECO:0000313" key="3">
    <source>
        <dbReference type="EMBL" id="EGG19416.1"/>
    </source>
</evidence>
<dbReference type="AlphaFoldDB" id="F4PYE9"/>
<keyword evidence="4" id="KW-1185">Reference proteome</keyword>
<gene>
    <name evidence="3" type="ORF">DFA_02203</name>
</gene>
<dbReference type="OMA" id="WIQYFIN"/>
<proteinExistence type="predicted"/>
<dbReference type="GO" id="GO:0004843">
    <property type="term" value="F:cysteine-type deubiquitinase activity"/>
    <property type="evidence" value="ECO:0007669"/>
    <property type="project" value="TreeGrafter"/>
</dbReference>
<dbReference type="Proteomes" id="UP000007797">
    <property type="component" value="Unassembled WGS sequence"/>
</dbReference>
<dbReference type="GeneID" id="14871478"/>
<dbReference type="GO" id="GO:0016579">
    <property type="term" value="P:protein deubiquitination"/>
    <property type="evidence" value="ECO:0007669"/>
    <property type="project" value="TreeGrafter"/>
</dbReference>
<organism evidence="3 4">
    <name type="scientific">Cavenderia fasciculata</name>
    <name type="common">Slime mold</name>
    <name type="synonym">Dictyostelium fasciculatum</name>
    <dbReference type="NCBI Taxonomy" id="261658"/>
    <lineage>
        <taxon>Eukaryota</taxon>
        <taxon>Amoebozoa</taxon>
        <taxon>Evosea</taxon>
        <taxon>Eumycetozoa</taxon>
        <taxon>Dictyostelia</taxon>
        <taxon>Acytosteliales</taxon>
        <taxon>Cavenderiaceae</taxon>
        <taxon>Cavenderia</taxon>
    </lineage>
</organism>
<dbReference type="EMBL" id="GL883015">
    <property type="protein sequence ID" value="EGG19416.1"/>
    <property type="molecule type" value="Genomic_DNA"/>
</dbReference>
<dbReference type="InterPro" id="IPR038765">
    <property type="entry name" value="Papain-like_cys_pep_sf"/>
</dbReference>
<dbReference type="OrthoDB" id="19054at2759"/>
<evidence type="ECO:0000259" key="2">
    <source>
        <dbReference type="PROSITE" id="PS50802"/>
    </source>
</evidence>
<dbReference type="Gene3D" id="3.90.70.80">
    <property type="match status" value="1"/>
</dbReference>
<evidence type="ECO:0000313" key="4">
    <source>
        <dbReference type="Proteomes" id="UP000007797"/>
    </source>
</evidence>
<keyword evidence="1" id="KW-0175">Coiled coil</keyword>
<dbReference type="SUPFAM" id="SSF54001">
    <property type="entry name" value="Cysteine proteinases"/>
    <property type="match status" value="1"/>
</dbReference>
<dbReference type="KEGG" id="dfa:DFA_02203"/>
<dbReference type="STRING" id="1054147.F4PYE9"/>
<reference evidence="4" key="1">
    <citation type="journal article" date="2011" name="Genome Res.">
        <title>Phylogeny-wide analysis of social amoeba genomes highlights ancient origins for complex intercellular communication.</title>
        <authorList>
            <person name="Heidel A.J."/>
            <person name="Lawal H.M."/>
            <person name="Felder M."/>
            <person name="Schilde C."/>
            <person name="Helps N.R."/>
            <person name="Tunggal B."/>
            <person name="Rivero F."/>
            <person name="John U."/>
            <person name="Schleicher M."/>
            <person name="Eichinger L."/>
            <person name="Platzer M."/>
            <person name="Noegel A.A."/>
            <person name="Schaap P."/>
            <person name="Gloeckner G."/>
        </authorList>
    </citation>
    <scope>NUCLEOTIDE SEQUENCE [LARGE SCALE GENOMIC DNA]</scope>
    <source>
        <strain evidence="4">SH3</strain>
    </source>
</reference>
<accession>F4PYE9</accession>
<name>F4PYE9_CACFS</name>
<dbReference type="RefSeq" id="XP_004357687.1">
    <property type="nucleotide sequence ID" value="XM_004357630.1"/>
</dbReference>
<protein>
    <submittedName>
        <fullName evidence="3">OTU domain-containing protein</fullName>
    </submittedName>
</protein>
<feature type="domain" description="OTU" evidence="2">
    <location>
        <begin position="458"/>
        <end position="591"/>
    </location>
</feature>
<dbReference type="PROSITE" id="PS50802">
    <property type="entry name" value="OTU"/>
    <property type="match status" value="1"/>
</dbReference>